<dbReference type="InterPro" id="IPR036514">
    <property type="entry name" value="SGNH_hydro_sf"/>
</dbReference>
<dbReference type="PANTHER" id="PTHR30383:SF5">
    <property type="entry name" value="SGNH HYDROLASE-TYPE ESTERASE DOMAIN-CONTAINING PROTEIN"/>
    <property type="match status" value="1"/>
</dbReference>
<gene>
    <name evidence="2" type="ORF">QYB95_12295</name>
</gene>
<evidence type="ECO:0000313" key="3">
    <source>
        <dbReference type="Proteomes" id="UP001172743"/>
    </source>
</evidence>
<comment type="caution">
    <text evidence="2">The sequence shown here is derived from an EMBL/GenBank/DDBJ whole genome shotgun (WGS) entry which is preliminary data.</text>
</comment>
<evidence type="ECO:0000259" key="1">
    <source>
        <dbReference type="Pfam" id="PF13472"/>
    </source>
</evidence>
<dbReference type="PANTHER" id="PTHR30383">
    <property type="entry name" value="THIOESTERASE 1/PROTEASE 1/LYSOPHOSPHOLIPASE L1"/>
    <property type="match status" value="1"/>
</dbReference>
<organism evidence="2 3">
    <name type="scientific">Ureibacillus aquaedulcis</name>
    <dbReference type="NCBI Taxonomy" id="3058421"/>
    <lineage>
        <taxon>Bacteria</taxon>
        <taxon>Bacillati</taxon>
        <taxon>Bacillota</taxon>
        <taxon>Bacilli</taxon>
        <taxon>Bacillales</taxon>
        <taxon>Caryophanaceae</taxon>
        <taxon>Ureibacillus</taxon>
    </lineage>
</organism>
<evidence type="ECO:0000313" key="2">
    <source>
        <dbReference type="EMBL" id="MDN4494325.1"/>
    </source>
</evidence>
<dbReference type="SUPFAM" id="SSF52266">
    <property type="entry name" value="SGNH hydrolase"/>
    <property type="match status" value="1"/>
</dbReference>
<sequence>MKRELAGVEVSPKYSNYYLQKKDIFESTETTRVDKIFVGDSITDHGEFQEFYPDQVVLNRGISKDTSAGVLNRINEVVGRNAKEVYLLIGVNDIRTKVEQDAYIGNIRKIIESFAKSKTEIYIQSILPVNNSIYGDKVTNDKVKRFNKALKETAKELNVHFLDLFPYFTDEEGQLKKEYTIDGIHLNGKGYKVWTQQVPDTKTTSK</sequence>
<feature type="domain" description="SGNH hydrolase-type esterase" evidence="1">
    <location>
        <begin position="37"/>
        <end position="193"/>
    </location>
</feature>
<accession>A0ABT8GSD5</accession>
<name>A0ABT8GSD5_9BACL</name>
<dbReference type="EMBL" id="JAUHTQ010000008">
    <property type="protein sequence ID" value="MDN4494325.1"/>
    <property type="molecule type" value="Genomic_DNA"/>
</dbReference>
<dbReference type="Gene3D" id="3.40.50.1110">
    <property type="entry name" value="SGNH hydrolase"/>
    <property type="match status" value="1"/>
</dbReference>
<dbReference type="Pfam" id="PF13472">
    <property type="entry name" value="Lipase_GDSL_2"/>
    <property type="match status" value="1"/>
</dbReference>
<dbReference type="InterPro" id="IPR051532">
    <property type="entry name" value="Ester_Hydrolysis_Enzymes"/>
</dbReference>
<dbReference type="RefSeq" id="WP_301138623.1">
    <property type="nucleotide sequence ID" value="NZ_JAUHTQ010000008.1"/>
</dbReference>
<protein>
    <submittedName>
        <fullName evidence="2">GDSL-type esterase/lipase family protein</fullName>
    </submittedName>
</protein>
<keyword evidence="3" id="KW-1185">Reference proteome</keyword>
<proteinExistence type="predicted"/>
<reference evidence="2" key="1">
    <citation type="submission" date="2023-07" db="EMBL/GenBank/DDBJ databases">
        <title>Ureibacillus sp. isolated from freshwater well.</title>
        <authorList>
            <person name="Kirdat K."/>
            <person name="Bhatt A."/>
            <person name="Teware R."/>
            <person name="Bhavsar Y."/>
            <person name="Yadav A."/>
        </authorList>
    </citation>
    <scope>NUCLEOTIDE SEQUENCE</scope>
    <source>
        <strain evidence="2">BA0131</strain>
    </source>
</reference>
<dbReference type="Proteomes" id="UP001172743">
    <property type="component" value="Unassembled WGS sequence"/>
</dbReference>
<dbReference type="InterPro" id="IPR013830">
    <property type="entry name" value="SGNH_hydro"/>
</dbReference>